<gene>
    <name evidence="2" type="ORF">Amon01_000938500</name>
</gene>
<feature type="compositionally biased region" description="Acidic residues" evidence="1">
    <location>
        <begin position="55"/>
        <end position="140"/>
    </location>
</feature>
<sequence>MSSLCAIRVENRDLFKDGHQSGEGEDEIITDDELEEKTEAEMPDLLRNSTLGMYDVEDIEDEDEDDDGFDDFDDIEIVYSDEDDEADGIVDLDDGDEPMDSDDVESIIEVDDSLGDSELELDADADAESESQMDSVDEILDGGRFVIDIGSGSDDDDEDDSMDEGSGNEDDSNNSSDDEAGYTDFDSSDMELELVPEGESAFGGEDDDESEDDEAISDDIDLLDDDSDNDSEILQDWLIENEAFERRRRSPYNDNGRSFRRGRFLNATNMSSDDDNFELVGGSSLNFYEDRPELPQMHIPVPIAGSDGAITLSMFSHLLPRREHGSTPLHLSDFTRLLHSAYPSAQKIPTIYLRSTAQRWTETAQLFYGKSVNMEACRILPSIINNIYHKSLKIAEEQRKKEQEKLEKLKAAKEEEAAKRRKEAEEAAAARRESATAQQNDHDPVYVTIGEKSCC</sequence>
<proteinExistence type="predicted"/>
<evidence type="ECO:0000256" key="1">
    <source>
        <dbReference type="SAM" id="MobiDB-lite"/>
    </source>
</evidence>
<feature type="region of interest" description="Disordered" evidence="1">
    <location>
        <begin position="404"/>
        <end position="444"/>
    </location>
</feature>
<feature type="compositionally biased region" description="Acidic residues" evidence="1">
    <location>
        <begin position="204"/>
        <end position="214"/>
    </location>
</feature>
<dbReference type="Proteomes" id="UP001165063">
    <property type="component" value="Unassembled WGS sequence"/>
</dbReference>
<feature type="region of interest" description="Disordered" evidence="1">
    <location>
        <begin position="16"/>
        <end position="214"/>
    </location>
</feature>
<feature type="compositionally biased region" description="Acidic residues" evidence="1">
    <location>
        <begin position="23"/>
        <end position="42"/>
    </location>
</feature>
<evidence type="ECO:0000313" key="2">
    <source>
        <dbReference type="EMBL" id="GME73700.1"/>
    </source>
</evidence>
<evidence type="ECO:0000313" key="3">
    <source>
        <dbReference type="Proteomes" id="UP001165063"/>
    </source>
</evidence>
<dbReference type="EMBL" id="BSXU01011011">
    <property type="protein sequence ID" value="GME73700.1"/>
    <property type="molecule type" value="Genomic_DNA"/>
</dbReference>
<accession>A0A9W6T1K6</accession>
<comment type="caution">
    <text evidence="2">The sequence shown here is derived from an EMBL/GenBank/DDBJ whole genome shotgun (WGS) entry which is preliminary data.</text>
</comment>
<reference evidence="2" key="1">
    <citation type="submission" date="2023-04" db="EMBL/GenBank/DDBJ databases">
        <title>Ambrosiozyma monospora NBRC 1965.</title>
        <authorList>
            <person name="Ichikawa N."/>
            <person name="Sato H."/>
            <person name="Tonouchi N."/>
        </authorList>
    </citation>
    <scope>NUCLEOTIDE SEQUENCE</scope>
    <source>
        <strain evidence="2">NBRC 1965</strain>
    </source>
</reference>
<organism evidence="2 3">
    <name type="scientific">Ambrosiozyma monospora</name>
    <name type="common">Yeast</name>
    <name type="synonym">Endomycopsis monosporus</name>
    <dbReference type="NCBI Taxonomy" id="43982"/>
    <lineage>
        <taxon>Eukaryota</taxon>
        <taxon>Fungi</taxon>
        <taxon>Dikarya</taxon>
        <taxon>Ascomycota</taxon>
        <taxon>Saccharomycotina</taxon>
        <taxon>Pichiomycetes</taxon>
        <taxon>Pichiales</taxon>
        <taxon>Pichiaceae</taxon>
        <taxon>Ambrosiozyma</taxon>
    </lineage>
</organism>
<dbReference type="AlphaFoldDB" id="A0A9W6T1K6"/>
<feature type="compositionally biased region" description="Acidic residues" evidence="1">
    <location>
        <begin position="153"/>
        <end position="196"/>
    </location>
</feature>
<name>A0A9W6T1K6_AMBMO</name>
<keyword evidence="3" id="KW-1185">Reference proteome</keyword>
<protein>
    <submittedName>
        <fullName evidence="2">Unnamed protein product</fullName>
    </submittedName>
</protein>